<protein>
    <submittedName>
        <fullName evidence="2">Uncharacterized protein</fullName>
    </submittedName>
</protein>
<reference evidence="2 3" key="1">
    <citation type="journal article" date="2020" name="Nature">
        <title>Six reference-quality genomes reveal evolution of bat adaptations.</title>
        <authorList>
            <person name="Jebb D."/>
            <person name="Huang Z."/>
            <person name="Pippel M."/>
            <person name="Hughes G.M."/>
            <person name="Lavrichenko K."/>
            <person name="Devanna P."/>
            <person name="Winkler S."/>
            <person name="Jermiin L.S."/>
            <person name="Skirmuntt E.C."/>
            <person name="Katzourakis A."/>
            <person name="Burkitt-Gray L."/>
            <person name="Ray D.A."/>
            <person name="Sullivan K.A.M."/>
            <person name="Roscito J.G."/>
            <person name="Kirilenko B.M."/>
            <person name="Davalos L.M."/>
            <person name="Corthals A.P."/>
            <person name="Power M.L."/>
            <person name="Jones G."/>
            <person name="Ransome R.D."/>
            <person name="Dechmann D.K.N."/>
            <person name="Locatelli A.G."/>
            <person name="Puechmaille S.J."/>
            <person name="Fedrigo O."/>
            <person name="Jarvis E.D."/>
            <person name="Hiller M."/>
            <person name="Vernes S.C."/>
            <person name="Myers E.W."/>
            <person name="Teeling E.C."/>
        </authorList>
    </citation>
    <scope>NUCLEOTIDE SEQUENCE [LARGE SCALE GENOMIC DNA]</scope>
    <source>
        <strain evidence="2">Bat1K_MPI-CBG_1</strain>
    </source>
</reference>
<dbReference type="EMBL" id="JABVXQ010000015">
    <property type="protein sequence ID" value="KAF6075013.1"/>
    <property type="molecule type" value="Genomic_DNA"/>
</dbReference>
<comment type="caution">
    <text evidence="2">The sequence shown here is derived from an EMBL/GenBank/DDBJ whole genome shotgun (WGS) entry which is preliminary data.</text>
</comment>
<gene>
    <name evidence="2" type="ORF">HJG60_009414</name>
</gene>
<evidence type="ECO:0000256" key="1">
    <source>
        <dbReference type="SAM" id="MobiDB-lite"/>
    </source>
</evidence>
<evidence type="ECO:0000313" key="2">
    <source>
        <dbReference type="EMBL" id="KAF6075013.1"/>
    </source>
</evidence>
<feature type="region of interest" description="Disordered" evidence="1">
    <location>
        <begin position="70"/>
        <end position="89"/>
    </location>
</feature>
<organism evidence="2 3">
    <name type="scientific">Phyllostomus discolor</name>
    <name type="common">pale spear-nosed bat</name>
    <dbReference type="NCBI Taxonomy" id="89673"/>
    <lineage>
        <taxon>Eukaryota</taxon>
        <taxon>Metazoa</taxon>
        <taxon>Chordata</taxon>
        <taxon>Craniata</taxon>
        <taxon>Vertebrata</taxon>
        <taxon>Euteleostomi</taxon>
        <taxon>Mammalia</taxon>
        <taxon>Eutheria</taxon>
        <taxon>Laurasiatheria</taxon>
        <taxon>Chiroptera</taxon>
        <taxon>Yangochiroptera</taxon>
        <taxon>Phyllostomidae</taxon>
        <taxon>Phyllostominae</taxon>
        <taxon>Phyllostomus</taxon>
    </lineage>
</organism>
<evidence type="ECO:0000313" key="3">
    <source>
        <dbReference type="Proteomes" id="UP000664940"/>
    </source>
</evidence>
<sequence>MAQAPIAVTPSNMVIDFLAEPTVPHLKTAPSSLWWLGAPTTLNPTGDARGRDGRRTRCRLFLRKHIGVSSSAQGPTRRPEGAGSWTERLPRPPGWKGWAAWCAGKAERRCLGPDAQELPCLPRWFGTRLFVTERSSSISLKNCDFEVLHQQL</sequence>
<accession>A0A833YIS4</accession>
<dbReference type="Proteomes" id="UP000664940">
    <property type="component" value="Unassembled WGS sequence"/>
</dbReference>
<dbReference type="AlphaFoldDB" id="A0A833YIS4"/>
<name>A0A833YIS4_9CHIR</name>
<proteinExistence type="predicted"/>